<evidence type="ECO:0000313" key="2">
    <source>
        <dbReference type="Proteomes" id="UP001189429"/>
    </source>
</evidence>
<dbReference type="Proteomes" id="UP001189429">
    <property type="component" value="Unassembled WGS sequence"/>
</dbReference>
<gene>
    <name evidence="1" type="ORF">PCOR1329_LOCUS66515</name>
</gene>
<protein>
    <submittedName>
        <fullName evidence="1">Uncharacterized protein</fullName>
    </submittedName>
</protein>
<proteinExistence type="predicted"/>
<organism evidence="1 2">
    <name type="scientific">Prorocentrum cordatum</name>
    <dbReference type="NCBI Taxonomy" id="2364126"/>
    <lineage>
        <taxon>Eukaryota</taxon>
        <taxon>Sar</taxon>
        <taxon>Alveolata</taxon>
        <taxon>Dinophyceae</taxon>
        <taxon>Prorocentrales</taxon>
        <taxon>Prorocentraceae</taxon>
        <taxon>Prorocentrum</taxon>
    </lineage>
</organism>
<dbReference type="EMBL" id="CAUYUJ010018574">
    <property type="protein sequence ID" value="CAK0884688.1"/>
    <property type="molecule type" value="Genomic_DNA"/>
</dbReference>
<name>A0ABN9WFV7_9DINO</name>
<comment type="caution">
    <text evidence="1">The sequence shown here is derived from an EMBL/GenBank/DDBJ whole genome shotgun (WGS) entry which is preliminary data.</text>
</comment>
<reference evidence="1" key="1">
    <citation type="submission" date="2023-10" db="EMBL/GenBank/DDBJ databases">
        <authorList>
            <person name="Chen Y."/>
            <person name="Shah S."/>
            <person name="Dougan E. K."/>
            <person name="Thang M."/>
            <person name="Chan C."/>
        </authorList>
    </citation>
    <scope>NUCLEOTIDE SEQUENCE [LARGE SCALE GENOMIC DNA]</scope>
</reference>
<accession>A0ABN9WFV7</accession>
<evidence type="ECO:0000313" key="1">
    <source>
        <dbReference type="EMBL" id="CAK0884688.1"/>
    </source>
</evidence>
<keyword evidence="2" id="KW-1185">Reference proteome</keyword>
<sequence>MDEELRVASYPTWWSTKELGAALLLSLAQKLGPLTLGQICSNAPPCEEQYCSHAAWITLSSESERSMMDGAYCGNVIIGASVFQTHGRWSVGGAAACTLQSDK</sequence>